<gene>
    <name evidence="8" type="ORF">TorRG33x02_193450</name>
</gene>
<dbReference type="InterPro" id="IPR027417">
    <property type="entry name" value="P-loop_NTPase"/>
</dbReference>
<dbReference type="OrthoDB" id="1193725at2759"/>
<keyword evidence="3" id="KW-0611">Plant defense</keyword>
<evidence type="ECO:0000313" key="8">
    <source>
        <dbReference type="EMBL" id="PON84793.1"/>
    </source>
</evidence>
<dbReference type="Pfam" id="PF18052">
    <property type="entry name" value="Rx_N"/>
    <property type="match status" value="1"/>
</dbReference>
<keyword evidence="4" id="KW-0067">ATP-binding</keyword>
<organism evidence="8 9">
    <name type="scientific">Trema orientale</name>
    <name type="common">Charcoal tree</name>
    <name type="synonym">Celtis orientalis</name>
    <dbReference type="NCBI Taxonomy" id="63057"/>
    <lineage>
        <taxon>Eukaryota</taxon>
        <taxon>Viridiplantae</taxon>
        <taxon>Streptophyta</taxon>
        <taxon>Embryophyta</taxon>
        <taxon>Tracheophyta</taxon>
        <taxon>Spermatophyta</taxon>
        <taxon>Magnoliopsida</taxon>
        <taxon>eudicotyledons</taxon>
        <taxon>Gunneridae</taxon>
        <taxon>Pentapetalae</taxon>
        <taxon>rosids</taxon>
        <taxon>fabids</taxon>
        <taxon>Rosales</taxon>
        <taxon>Cannabaceae</taxon>
        <taxon>Trema</taxon>
    </lineage>
</organism>
<evidence type="ECO:0000256" key="5">
    <source>
        <dbReference type="SAM" id="Coils"/>
    </source>
</evidence>
<protein>
    <submittedName>
        <fullName evidence="8">NB-ARC domain containing protein</fullName>
    </submittedName>
</protein>
<dbReference type="Pfam" id="PF00931">
    <property type="entry name" value="NB-ARC"/>
    <property type="match status" value="1"/>
</dbReference>
<dbReference type="PANTHER" id="PTHR36766">
    <property type="entry name" value="PLANT BROAD-SPECTRUM MILDEW RESISTANCE PROTEIN RPW8"/>
    <property type="match status" value="1"/>
</dbReference>
<dbReference type="AlphaFoldDB" id="A0A2P5EGZ1"/>
<keyword evidence="5" id="KW-0175">Coiled coil</keyword>
<dbReference type="InterPro" id="IPR041118">
    <property type="entry name" value="Rx_N"/>
</dbReference>
<dbReference type="EMBL" id="JXTC01000156">
    <property type="protein sequence ID" value="PON84793.1"/>
    <property type="molecule type" value="Genomic_DNA"/>
</dbReference>
<sequence length="401" mass="46079">MAELVGEAFLSSLFQTIFERITSPEVVDFFWGRKLNDELLKQMEISLLSANALLNDAEKKQIIDPDVKCWLEELKEVILEAEELLDEIKTEDLRCKLDGEYGSSMSKRLRKTYSCATFEKTVERRIVEILERLKFIVEQKDLLGLEVGVRNTPLQRLPAPLLEESSICGRDYDKECIVKLLLSNDISDNKISVISIVGMGGIGKTTLAQLVFDDSQVREHFDIKAWITVSDDFDIFKITKEMFQSVTSQNCNTEDLYQLQVKLKWTLMGKKFLFVYDDVWNEDYDLWDVVKSPLESGAPGSKIILTTRSEIVALNMGNCQTYMLQAISDEDCWRLFAKHVFYDVNLDAHSDLQGIGREIVQKCKGLPLAIKSLAGHLRSVRNPEEWRSILNNDIWELQLRE</sequence>
<keyword evidence="9" id="KW-1185">Reference proteome</keyword>
<keyword evidence="1" id="KW-0677">Repeat</keyword>
<dbReference type="PRINTS" id="PR00364">
    <property type="entry name" value="DISEASERSIST"/>
</dbReference>
<dbReference type="GO" id="GO:0006952">
    <property type="term" value="P:defense response"/>
    <property type="evidence" value="ECO:0007669"/>
    <property type="project" value="UniProtKB-KW"/>
</dbReference>
<dbReference type="Gene3D" id="1.20.5.4130">
    <property type="match status" value="1"/>
</dbReference>
<dbReference type="GO" id="GO:0005524">
    <property type="term" value="F:ATP binding"/>
    <property type="evidence" value="ECO:0007669"/>
    <property type="project" value="UniProtKB-KW"/>
</dbReference>
<dbReference type="Proteomes" id="UP000237000">
    <property type="component" value="Unassembled WGS sequence"/>
</dbReference>
<proteinExistence type="predicted"/>
<feature type="domain" description="NB-ARC" evidence="6">
    <location>
        <begin position="174"/>
        <end position="341"/>
    </location>
</feature>
<dbReference type="Gene3D" id="1.10.8.430">
    <property type="entry name" value="Helical domain of apoptotic protease-activating factors"/>
    <property type="match status" value="1"/>
</dbReference>
<comment type="caution">
    <text evidence="8">The sequence shown here is derived from an EMBL/GenBank/DDBJ whole genome shotgun (WGS) entry which is preliminary data.</text>
</comment>
<dbReference type="Gene3D" id="3.40.50.300">
    <property type="entry name" value="P-loop containing nucleotide triphosphate hydrolases"/>
    <property type="match status" value="1"/>
</dbReference>
<accession>A0A2P5EGZ1</accession>
<dbReference type="SUPFAM" id="SSF52540">
    <property type="entry name" value="P-loop containing nucleoside triphosphate hydrolases"/>
    <property type="match status" value="1"/>
</dbReference>
<evidence type="ECO:0000313" key="9">
    <source>
        <dbReference type="Proteomes" id="UP000237000"/>
    </source>
</evidence>
<dbReference type="InterPro" id="IPR002182">
    <property type="entry name" value="NB-ARC"/>
</dbReference>
<dbReference type="GO" id="GO:0043531">
    <property type="term" value="F:ADP binding"/>
    <property type="evidence" value="ECO:0007669"/>
    <property type="project" value="InterPro"/>
</dbReference>
<evidence type="ECO:0000256" key="3">
    <source>
        <dbReference type="ARBA" id="ARBA00022821"/>
    </source>
</evidence>
<evidence type="ECO:0000259" key="6">
    <source>
        <dbReference type="Pfam" id="PF00931"/>
    </source>
</evidence>
<dbReference type="PANTHER" id="PTHR36766:SF40">
    <property type="entry name" value="DISEASE RESISTANCE PROTEIN RGA3"/>
    <property type="match status" value="1"/>
</dbReference>
<name>A0A2P5EGZ1_TREOI</name>
<reference evidence="9" key="1">
    <citation type="submission" date="2016-06" db="EMBL/GenBank/DDBJ databases">
        <title>Parallel loss of symbiosis genes in relatives of nitrogen-fixing non-legume Parasponia.</title>
        <authorList>
            <person name="Van Velzen R."/>
            <person name="Holmer R."/>
            <person name="Bu F."/>
            <person name="Rutten L."/>
            <person name="Van Zeijl A."/>
            <person name="Liu W."/>
            <person name="Santuari L."/>
            <person name="Cao Q."/>
            <person name="Sharma T."/>
            <person name="Shen D."/>
            <person name="Roswanjaya Y."/>
            <person name="Wardhani T."/>
            <person name="Kalhor M.S."/>
            <person name="Jansen J."/>
            <person name="Van den Hoogen J."/>
            <person name="Gungor B."/>
            <person name="Hartog M."/>
            <person name="Hontelez J."/>
            <person name="Verver J."/>
            <person name="Yang W.-C."/>
            <person name="Schijlen E."/>
            <person name="Repin R."/>
            <person name="Schilthuizen M."/>
            <person name="Schranz E."/>
            <person name="Heidstra R."/>
            <person name="Miyata K."/>
            <person name="Fedorova E."/>
            <person name="Kohlen W."/>
            <person name="Bisseling T."/>
            <person name="Smit S."/>
            <person name="Geurts R."/>
        </authorList>
    </citation>
    <scope>NUCLEOTIDE SEQUENCE [LARGE SCALE GENOMIC DNA]</scope>
    <source>
        <strain evidence="9">cv. RG33-2</strain>
    </source>
</reference>
<evidence type="ECO:0000256" key="1">
    <source>
        <dbReference type="ARBA" id="ARBA00022737"/>
    </source>
</evidence>
<dbReference type="InParanoid" id="A0A2P5EGZ1"/>
<dbReference type="InterPro" id="IPR042197">
    <property type="entry name" value="Apaf_helical"/>
</dbReference>
<feature type="coiled-coil region" evidence="5">
    <location>
        <begin position="40"/>
        <end position="94"/>
    </location>
</feature>
<evidence type="ECO:0000256" key="4">
    <source>
        <dbReference type="ARBA" id="ARBA00022840"/>
    </source>
</evidence>
<dbReference type="FunFam" id="3.40.50.300:FF:001091">
    <property type="entry name" value="Probable disease resistance protein At1g61300"/>
    <property type="match status" value="1"/>
</dbReference>
<evidence type="ECO:0000256" key="2">
    <source>
        <dbReference type="ARBA" id="ARBA00022741"/>
    </source>
</evidence>
<keyword evidence="2" id="KW-0547">Nucleotide-binding</keyword>
<feature type="domain" description="Disease resistance N-terminal" evidence="7">
    <location>
        <begin position="9"/>
        <end position="104"/>
    </location>
</feature>
<evidence type="ECO:0000259" key="7">
    <source>
        <dbReference type="Pfam" id="PF18052"/>
    </source>
</evidence>
<feature type="non-terminal residue" evidence="8">
    <location>
        <position position="401"/>
    </location>
</feature>